<evidence type="ECO:0000256" key="1">
    <source>
        <dbReference type="SAM" id="Coils"/>
    </source>
</evidence>
<reference evidence="4 5" key="1">
    <citation type="submission" date="2019-07" db="EMBL/GenBank/DDBJ databases">
        <title>Thalassofilum flectens gen. nov., sp. nov., a novel moderate thermophilic anaerobe from a shallow sea hot spring in Kunashir Island (Russia), representing a new family in the order Bacteroidales, and proposal of Thalassofilacea fam. nov.</title>
        <authorList>
            <person name="Kochetkova T.V."/>
            <person name="Podosokorskaya O.A."/>
            <person name="Novikov A."/>
            <person name="Elcheninov A.G."/>
            <person name="Toshchakov S.V."/>
            <person name="Kublanov I.V."/>
        </authorList>
    </citation>
    <scope>NUCLEOTIDE SEQUENCE [LARGE SCALE GENOMIC DNA]</scope>
    <source>
        <strain evidence="4 5">38-H</strain>
    </source>
</reference>
<proteinExistence type="predicted"/>
<dbReference type="RefSeq" id="WP_173073239.1">
    <property type="nucleotide sequence ID" value="NZ_CP041345.1"/>
</dbReference>
<gene>
    <name evidence="4" type="ORF">FHG85_04045</name>
</gene>
<feature type="domain" description="M23ase beta-sheet core" evidence="3">
    <location>
        <begin position="200"/>
        <end position="295"/>
    </location>
</feature>
<dbReference type="InterPro" id="IPR016047">
    <property type="entry name" value="M23ase_b-sheet_dom"/>
</dbReference>
<accession>A0A7D3XD44</accession>
<evidence type="ECO:0000313" key="5">
    <source>
        <dbReference type="Proteomes" id="UP000500961"/>
    </source>
</evidence>
<evidence type="ECO:0000313" key="4">
    <source>
        <dbReference type="EMBL" id="QKG79472.1"/>
    </source>
</evidence>
<keyword evidence="2" id="KW-0812">Transmembrane</keyword>
<protein>
    <submittedName>
        <fullName evidence="4">M23 family metallopeptidase</fullName>
    </submittedName>
</protein>
<dbReference type="SUPFAM" id="SSF51261">
    <property type="entry name" value="Duplicated hybrid motif"/>
    <property type="match status" value="1"/>
</dbReference>
<dbReference type="CDD" id="cd12797">
    <property type="entry name" value="M23_peptidase"/>
    <property type="match status" value="1"/>
</dbReference>
<dbReference type="InterPro" id="IPR050570">
    <property type="entry name" value="Cell_wall_metabolism_enzyme"/>
</dbReference>
<dbReference type="GO" id="GO:0004222">
    <property type="term" value="F:metalloendopeptidase activity"/>
    <property type="evidence" value="ECO:0007669"/>
    <property type="project" value="TreeGrafter"/>
</dbReference>
<dbReference type="InterPro" id="IPR011055">
    <property type="entry name" value="Dup_hybrid_motif"/>
</dbReference>
<sequence>MAKIKYQFNPHTLTFDVVRIPFYKRFAKILIHLVFYTGIFLGLGYSFSIIYDTPVERALKRSNAEYNLKYELAQKRISQLNQSLAAIEEKDNNIYRAIFEADTIPFSIRMGGYGGHQKYSKLSNSSNSAILLKTLRSLDELTWRAYIQSKSFDEVIDLAKNKEKMILCIPAIQPINVKDLGRISDFYGMRLHPLTRRWTKHNGIDFAGPIGTPIYATGDGVVVEAGYSFHGYGNQVIVDHGFGYKTRYAHLHDINVKVGQKVKRAEMIGTLGNTGRSTGPHLHYEVIVRGRPVNPINYFNDMTEEDYQKMLEGYSSQFLD</sequence>
<feature type="coiled-coil region" evidence="1">
    <location>
        <begin position="63"/>
        <end position="90"/>
    </location>
</feature>
<feature type="transmembrane region" description="Helical" evidence="2">
    <location>
        <begin position="29"/>
        <end position="51"/>
    </location>
</feature>
<dbReference type="Proteomes" id="UP000500961">
    <property type="component" value="Chromosome"/>
</dbReference>
<organism evidence="4 5">
    <name type="scientific">Tenuifilum thalassicum</name>
    <dbReference type="NCBI Taxonomy" id="2590900"/>
    <lineage>
        <taxon>Bacteria</taxon>
        <taxon>Pseudomonadati</taxon>
        <taxon>Bacteroidota</taxon>
        <taxon>Bacteroidia</taxon>
        <taxon>Bacteroidales</taxon>
        <taxon>Tenuifilaceae</taxon>
        <taxon>Tenuifilum</taxon>
    </lineage>
</organism>
<dbReference type="FunFam" id="2.70.70.10:FF:000006">
    <property type="entry name" value="M23 family peptidase"/>
    <property type="match status" value="1"/>
</dbReference>
<evidence type="ECO:0000256" key="2">
    <source>
        <dbReference type="SAM" id="Phobius"/>
    </source>
</evidence>
<dbReference type="EMBL" id="CP041345">
    <property type="protein sequence ID" value="QKG79472.1"/>
    <property type="molecule type" value="Genomic_DNA"/>
</dbReference>
<dbReference type="AlphaFoldDB" id="A0A7D3XD44"/>
<dbReference type="Gene3D" id="2.70.70.10">
    <property type="entry name" value="Glucose Permease (Domain IIA)"/>
    <property type="match status" value="1"/>
</dbReference>
<dbReference type="PANTHER" id="PTHR21666:SF270">
    <property type="entry name" value="MUREIN HYDROLASE ACTIVATOR ENVC"/>
    <property type="match status" value="1"/>
</dbReference>
<keyword evidence="5" id="KW-1185">Reference proteome</keyword>
<dbReference type="KEGG" id="ttz:FHG85_04045"/>
<dbReference type="PANTHER" id="PTHR21666">
    <property type="entry name" value="PEPTIDASE-RELATED"/>
    <property type="match status" value="1"/>
</dbReference>
<keyword evidence="2" id="KW-0472">Membrane</keyword>
<keyword evidence="2" id="KW-1133">Transmembrane helix</keyword>
<name>A0A7D3XD44_9BACT</name>
<evidence type="ECO:0000259" key="3">
    <source>
        <dbReference type="Pfam" id="PF01551"/>
    </source>
</evidence>
<keyword evidence="1" id="KW-0175">Coiled coil</keyword>
<dbReference type="Pfam" id="PF01551">
    <property type="entry name" value="Peptidase_M23"/>
    <property type="match status" value="1"/>
</dbReference>